<keyword evidence="11" id="KW-1185">Reference proteome</keyword>
<dbReference type="EMBL" id="CAQQ02029600">
    <property type="status" value="NOT_ANNOTATED_CDS"/>
    <property type="molecule type" value="Genomic_DNA"/>
</dbReference>
<proteinExistence type="inferred from homology"/>
<dbReference type="OMA" id="FQSESVW"/>
<sequence>NYRSSTIDWYPSVEVLPTEDHLTNLNLCALNSTSITSKDLEIHYVHSGSIIKIIDTGKPKEDDEDFKVVLSDIKSAESKHSDLLPGVYEGGAKIWECTIDMIHYLSENTKRSDYQEKRVLDLGCGSGLLGILALQCKAIVHFQDYNKDVLETLTIPNVLLNFDPEPTLEDIKDHKFYSGDWSKYVQLTRDDPKFDFIFTSETIYNPINQQKLLDTFADKLNKSGTVYLGAKIHYFGVGGGIRQFEELLKKDNRFKTKVVWTSSEGVQREILKINWND</sequence>
<evidence type="ECO:0000256" key="8">
    <source>
        <dbReference type="ARBA" id="ARBA00023242"/>
    </source>
</evidence>
<dbReference type="GO" id="GO:0005634">
    <property type="term" value="C:nucleus"/>
    <property type="evidence" value="ECO:0007669"/>
    <property type="project" value="UniProtKB-SubCell"/>
</dbReference>
<dbReference type="CDD" id="cd02440">
    <property type="entry name" value="AdoMet_MTases"/>
    <property type="match status" value="1"/>
</dbReference>
<dbReference type="GO" id="GO:0032259">
    <property type="term" value="P:methylation"/>
    <property type="evidence" value="ECO:0007669"/>
    <property type="project" value="UniProtKB-KW"/>
</dbReference>
<keyword evidence="4" id="KW-0963">Cytoplasm</keyword>
<accession>T1GBI3</accession>
<evidence type="ECO:0000256" key="7">
    <source>
        <dbReference type="ARBA" id="ARBA00022691"/>
    </source>
</evidence>
<dbReference type="GO" id="GO:0005737">
    <property type="term" value="C:cytoplasm"/>
    <property type="evidence" value="ECO:0007669"/>
    <property type="project" value="UniProtKB-SubCell"/>
</dbReference>
<evidence type="ECO:0000256" key="2">
    <source>
        <dbReference type="ARBA" id="ARBA00004496"/>
    </source>
</evidence>
<dbReference type="EC" id="2.1.1.85" evidence="3"/>
<keyword evidence="6" id="KW-0808">Transferase</keyword>
<dbReference type="InterPro" id="IPR019410">
    <property type="entry name" value="Methyltransf_16"/>
</dbReference>
<dbReference type="PANTHER" id="PTHR14614">
    <property type="entry name" value="HEPATOCELLULAR CARCINOMA-ASSOCIATED ANTIGEN"/>
    <property type="match status" value="1"/>
</dbReference>
<keyword evidence="5" id="KW-0489">Methyltransferase</keyword>
<dbReference type="EnsemblMetazoa" id="MESCA000615-RA">
    <property type="protein sequence ID" value="MESCA000615-PA"/>
    <property type="gene ID" value="MESCA000615"/>
</dbReference>
<evidence type="ECO:0000256" key="4">
    <source>
        <dbReference type="ARBA" id="ARBA00022490"/>
    </source>
</evidence>
<evidence type="ECO:0000256" key="3">
    <source>
        <dbReference type="ARBA" id="ARBA00012533"/>
    </source>
</evidence>
<dbReference type="AlphaFoldDB" id="T1GBI3"/>
<reference evidence="11" key="1">
    <citation type="submission" date="2013-02" db="EMBL/GenBank/DDBJ databases">
        <authorList>
            <person name="Hughes D."/>
        </authorList>
    </citation>
    <scope>NUCLEOTIDE SEQUENCE</scope>
    <source>
        <strain>Durham</strain>
        <strain evidence="11">NC isolate 2 -- Noor lab</strain>
    </source>
</reference>
<keyword evidence="8" id="KW-0539">Nucleus</keyword>
<evidence type="ECO:0000313" key="10">
    <source>
        <dbReference type="EnsemblMetazoa" id="MESCA000615-PA"/>
    </source>
</evidence>
<organism evidence="10 11">
    <name type="scientific">Megaselia scalaris</name>
    <name type="common">Humpbacked fly</name>
    <name type="synonym">Phora scalaris</name>
    <dbReference type="NCBI Taxonomy" id="36166"/>
    <lineage>
        <taxon>Eukaryota</taxon>
        <taxon>Metazoa</taxon>
        <taxon>Ecdysozoa</taxon>
        <taxon>Arthropoda</taxon>
        <taxon>Hexapoda</taxon>
        <taxon>Insecta</taxon>
        <taxon>Pterygota</taxon>
        <taxon>Neoptera</taxon>
        <taxon>Endopterygota</taxon>
        <taxon>Diptera</taxon>
        <taxon>Brachycera</taxon>
        <taxon>Muscomorpha</taxon>
        <taxon>Platypezoidea</taxon>
        <taxon>Phoridae</taxon>
        <taxon>Megaseliini</taxon>
        <taxon>Megaselia</taxon>
    </lineage>
</organism>
<protein>
    <recommendedName>
        <fullName evidence="3">protein-histidine N-methyltransferase</fullName>
        <ecNumber evidence="3">2.1.1.85</ecNumber>
    </recommendedName>
</protein>
<dbReference type="Gene3D" id="3.40.50.150">
    <property type="entry name" value="Vaccinia Virus protein VP39"/>
    <property type="match status" value="1"/>
</dbReference>
<keyword evidence="7" id="KW-0949">S-adenosyl-L-methionine</keyword>
<dbReference type="GO" id="GO:0018064">
    <property type="term" value="F:protein-L-histidine N-tele-methyltransferase activity"/>
    <property type="evidence" value="ECO:0007669"/>
    <property type="project" value="UniProtKB-EC"/>
</dbReference>
<dbReference type="InterPro" id="IPR029063">
    <property type="entry name" value="SAM-dependent_MTases_sf"/>
</dbReference>
<dbReference type="Pfam" id="PF10294">
    <property type="entry name" value="Methyltransf_16"/>
    <property type="match status" value="1"/>
</dbReference>
<evidence type="ECO:0000313" key="11">
    <source>
        <dbReference type="Proteomes" id="UP000015102"/>
    </source>
</evidence>
<evidence type="ECO:0000256" key="1">
    <source>
        <dbReference type="ARBA" id="ARBA00004123"/>
    </source>
</evidence>
<dbReference type="STRING" id="36166.T1GBI3"/>
<comment type="subcellular location">
    <subcellularLocation>
        <location evidence="2">Cytoplasm</location>
    </subcellularLocation>
    <subcellularLocation>
        <location evidence="1">Nucleus</location>
    </subcellularLocation>
</comment>
<evidence type="ECO:0000256" key="6">
    <source>
        <dbReference type="ARBA" id="ARBA00022679"/>
    </source>
</evidence>
<name>T1GBI3_MEGSC</name>
<evidence type="ECO:0000256" key="5">
    <source>
        <dbReference type="ARBA" id="ARBA00022603"/>
    </source>
</evidence>
<dbReference type="PANTHER" id="PTHR14614:SF39">
    <property type="entry name" value="HISTIDINE PROTEIN METHYLTRANSFERASE 1 HOMOLOG"/>
    <property type="match status" value="1"/>
</dbReference>
<dbReference type="Proteomes" id="UP000015102">
    <property type="component" value="Unassembled WGS sequence"/>
</dbReference>
<dbReference type="HOGENOM" id="CLU_038704_0_0_1"/>
<comment type="similarity">
    <text evidence="9">Belongs to the methyltransferase superfamily. METTL18 family.</text>
</comment>
<evidence type="ECO:0000256" key="9">
    <source>
        <dbReference type="ARBA" id="ARBA00038126"/>
    </source>
</evidence>
<reference evidence="10" key="2">
    <citation type="submission" date="2015-06" db="UniProtKB">
        <authorList>
            <consortium name="EnsemblMetazoa"/>
        </authorList>
    </citation>
    <scope>IDENTIFICATION</scope>
</reference>
<dbReference type="SUPFAM" id="SSF53335">
    <property type="entry name" value="S-adenosyl-L-methionine-dependent methyltransferases"/>
    <property type="match status" value="1"/>
</dbReference>